<sequence>HSITSTGMTMEEQQSTPQRVILRRRSIDAVVSSVAELHTVHLHADANIPGQLAFRLVGNRHSGVYVFGMNQDSQQAKILEDGDKLLLCNGISLQGFTCEQVANIMRLSLCHDGTLTLLASRTVEIKEKMEDRKARRSYMEEESCVDKSHSIRVNSPRHTRAFVQRRTRISAFEAEREIPKRTSTIGEGMASFIASLPIFHASSSRQTEENMQLLTTSATSPNRRKKPIAHYYLLDGHSETEIVGDSTRYRCPICLKYTSMRRLHMLRHDWFSGARRLIPTSTSDFFMGRSTSEYAML</sequence>
<keyword evidence="3" id="KW-1185">Reference proteome</keyword>
<dbReference type="EMBL" id="BTRK01000006">
    <property type="protein sequence ID" value="GMR60691.1"/>
    <property type="molecule type" value="Genomic_DNA"/>
</dbReference>
<dbReference type="InterPro" id="IPR036034">
    <property type="entry name" value="PDZ_sf"/>
</dbReference>
<evidence type="ECO:0000313" key="3">
    <source>
        <dbReference type="Proteomes" id="UP001328107"/>
    </source>
</evidence>
<evidence type="ECO:0000313" key="2">
    <source>
        <dbReference type="EMBL" id="GMR60691.1"/>
    </source>
</evidence>
<feature type="non-terminal residue" evidence="2">
    <location>
        <position position="1"/>
    </location>
</feature>
<accession>A0AAN5IFA1</accession>
<dbReference type="Proteomes" id="UP001328107">
    <property type="component" value="Unassembled WGS sequence"/>
</dbReference>
<proteinExistence type="predicted"/>
<dbReference type="InterPro" id="IPR001478">
    <property type="entry name" value="PDZ"/>
</dbReference>
<protein>
    <recommendedName>
        <fullName evidence="1">PDZ domain-containing protein</fullName>
    </recommendedName>
</protein>
<reference evidence="3" key="1">
    <citation type="submission" date="2022-10" db="EMBL/GenBank/DDBJ databases">
        <title>Genome assembly of Pristionchus species.</title>
        <authorList>
            <person name="Yoshida K."/>
            <person name="Sommer R.J."/>
        </authorList>
    </citation>
    <scope>NUCLEOTIDE SEQUENCE [LARGE SCALE GENOMIC DNA]</scope>
    <source>
        <strain evidence="3">RS5460</strain>
    </source>
</reference>
<name>A0AAN5IFA1_9BILA</name>
<organism evidence="2 3">
    <name type="scientific">Pristionchus mayeri</name>
    <dbReference type="NCBI Taxonomy" id="1317129"/>
    <lineage>
        <taxon>Eukaryota</taxon>
        <taxon>Metazoa</taxon>
        <taxon>Ecdysozoa</taxon>
        <taxon>Nematoda</taxon>
        <taxon>Chromadorea</taxon>
        <taxon>Rhabditida</taxon>
        <taxon>Rhabditina</taxon>
        <taxon>Diplogasteromorpha</taxon>
        <taxon>Diplogasteroidea</taxon>
        <taxon>Neodiplogasteridae</taxon>
        <taxon>Pristionchus</taxon>
    </lineage>
</organism>
<gene>
    <name evidence="2" type="ORF">PMAYCL1PPCAC_30886</name>
</gene>
<evidence type="ECO:0000259" key="1">
    <source>
        <dbReference type="PROSITE" id="PS50106"/>
    </source>
</evidence>
<dbReference type="PROSITE" id="PS50106">
    <property type="entry name" value="PDZ"/>
    <property type="match status" value="1"/>
</dbReference>
<dbReference type="Gene3D" id="2.30.42.10">
    <property type="match status" value="1"/>
</dbReference>
<dbReference type="AlphaFoldDB" id="A0AAN5IFA1"/>
<comment type="caution">
    <text evidence="2">The sequence shown here is derived from an EMBL/GenBank/DDBJ whole genome shotgun (WGS) entry which is preliminary data.</text>
</comment>
<feature type="domain" description="PDZ" evidence="1">
    <location>
        <begin position="39"/>
        <end position="106"/>
    </location>
</feature>
<dbReference type="SUPFAM" id="SSF50156">
    <property type="entry name" value="PDZ domain-like"/>
    <property type="match status" value="1"/>
</dbReference>